<dbReference type="EMBL" id="BAAAIE010000537">
    <property type="protein sequence ID" value="GAA1074278.1"/>
    <property type="molecule type" value="Genomic_DNA"/>
</dbReference>
<accession>A0ABN1TCB2</accession>
<evidence type="ECO:0000313" key="1">
    <source>
        <dbReference type="EMBL" id="GAA1074278.1"/>
    </source>
</evidence>
<gene>
    <name evidence="1" type="ORF">GCM10009576_099270</name>
</gene>
<dbReference type="Proteomes" id="UP001500033">
    <property type="component" value="Unassembled WGS sequence"/>
</dbReference>
<protein>
    <submittedName>
        <fullName evidence="1">Uncharacterized protein</fullName>
    </submittedName>
</protein>
<keyword evidence="2" id="KW-1185">Reference proteome</keyword>
<reference evidence="1 2" key="1">
    <citation type="journal article" date="2019" name="Int. J. Syst. Evol. Microbiol.">
        <title>The Global Catalogue of Microorganisms (GCM) 10K type strain sequencing project: providing services to taxonomists for standard genome sequencing and annotation.</title>
        <authorList>
            <consortium name="The Broad Institute Genomics Platform"/>
            <consortium name="The Broad Institute Genome Sequencing Center for Infectious Disease"/>
            <person name="Wu L."/>
            <person name="Ma J."/>
        </authorList>
    </citation>
    <scope>NUCLEOTIDE SEQUENCE [LARGE SCALE GENOMIC DNA]</scope>
    <source>
        <strain evidence="1 2">JCM 11445</strain>
    </source>
</reference>
<comment type="caution">
    <text evidence="1">The sequence shown here is derived from an EMBL/GenBank/DDBJ whole genome shotgun (WGS) entry which is preliminary data.</text>
</comment>
<organism evidence="1 2">
    <name type="scientific">Streptomyces rhizosphaericus</name>
    <dbReference type="NCBI Taxonomy" id="114699"/>
    <lineage>
        <taxon>Bacteria</taxon>
        <taxon>Bacillati</taxon>
        <taxon>Actinomycetota</taxon>
        <taxon>Actinomycetes</taxon>
        <taxon>Kitasatosporales</taxon>
        <taxon>Streptomycetaceae</taxon>
        <taxon>Streptomyces</taxon>
        <taxon>Streptomyces violaceusniger group</taxon>
    </lineage>
</organism>
<proteinExistence type="predicted"/>
<evidence type="ECO:0000313" key="2">
    <source>
        <dbReference type="Proteomes" id="UP001500033"/>
    </source>
</evidence>
<sequence length="146" mass="15610">MPTVVSPPSAVPDVGQIVTVRGANWAVVDVQQQGLGRSTADDATAQLQHAVTLQSVQEDRLGQELRVVWELELGRSALAHRGLPDEIEPSRFDDPNRLAAFVDALRWGAITGADDGTVQAPFRSGANVEPYQLTPLSRARSCAVTG</sequence>
<name>A0ABN1TCB2_9ACTN</name>